<evidence type="ECO:0000313" key="2">
    <source>
        <dbReference type="EMBL" id="PTD10308.1"/>
    </source>
</evidence>
<sequence length="368" mass="41348">MSLMSRHVNTGIMRQLLRTISSTPAVTTTAIHTTNNSTTTLINSNSNLFQSRSYAVSKGPRAPLRKPPRAPQQTQRLVPSQSQPYPDINLDAISEINQILTPDVFEKGIQQWGNPFNTLTPEEYYKHAMSYLEAVLKGESPNSANLAAIGILPQTAYEMACLTMLHSSVHIGNLGYSLFASASAANYNPATITFARTLFRLGYWGRIPEFRSAENRFMKLVYEGKDCNALTVYGENLFMTRKYAAAVPILKKAISVDDGIFEWMRVCLLCLAKSYAHLGKIKEAEDVLEQLGEPNAWIELGPLLEREGFDDKRQWLFRAGCDGNLEAFRELAEMDFDKASKETDKALKHEYNLWGMEWSRLADSSARN</sequence>
<name>A0A2T4H3C7_FUSCU</name>
<dbReference type="EMBL" id="CP064749">
    <property type="protein sequence ID" value="QPC65288.1"/>
    <property type="molecule type" value="Genomic_DNA"/>
</dbReference>
<dbReference type="Pfam" id="PF12895">
    <property type="entry name" value="ANAPC3"/>
    <property type="match status" value="1"/>
</dbReference>
<feature type="region of interest" description="Disordered" evidence="1">
    <location>
        <begin position="55"/>
        <end position="84"/>
    </location>
</feature>
<dbReference type="OMA" id="ACIMRQI"/>
<dbReference type="EMBL" id="PVEM01000003">
    <property type="protein sequence ID" value="PTD10308.1"/>
    <property type="molecule type" value="Genomic_DNA"/>
</dbReference>
<reference evidence="3" key="2">
    <citation type="submission" date="2020-11" db="EMBL/GenBank/DDBJ databases">
        <title>The chromosome-scale genome resource for two endophytic Fusarium species: F. culmorum and F. pseudograminearum.</title>
        <authorList>
            <person name="Yuan Z."/>
        </authorList>
    </citation>
    <scope>NUCLEOTIDE SEQUENCE</scope>
    <source>
        <strain evidence="3">Class2-1B</strain>
    </source>
</reference>
<dbReference type="Gene3D" id="1.25.40.10">
    <property type="entry name" value="Tetratricopeptide repeat domain"/>
    <property type="match status" value="1"/>
</dbReference>
<evidence type="ECO:0000256" key="1">
    <source>
        <dbReference type="SAM" id="MobiDB-lite"/>
    </source>
</evidence>
<feature type="compositionally biased region" description="Polar residues" evidence="1">
    <location>
        <begin position="72"/>
        <end position="84"/>
    </location>
</feature>
<dbReference type="Proteomes" id="UP000241587">
    <property type="component" value="Unassembled WGS sequence"/>
</dbReference>
<dbReference type="Proteomes" id="UP000663297">
    <property type="component" value="Chromosome 3"/>
</dbReference>
<organism evidence="2 4">
    <name type="scientific">Fusarium culmorum</name>
    <dbReference type="NCBI Taxonomy" id="5516"/>
    <lineage>
        <taxon>Eukaryota</taxon>
        <taxon>Fungi</taxon>
        <taxon>Dikarya</taxon>
        <taxon>Ascomycota</taxon>
        <taxon>Pezizomycotina</taxon>
        <taxon>Sordariomycetes</taxon>
        <taxon>Hypocreomycetidae</taxon>
        <taxon>Hypocreales</taxon>
        <taxon>Nectriaceae</taxon>
        <taxon>Fusarium</taxon>
    </lineage>
</organism>
<accession>A0A2T4H3C7</accession>
<dbReference type="InterPro" id="IPR011990">
    <property type="entry name" value="TPR-like_helical_dom_sf"/>
</dbReference>
<dbReference type="OrthoDB" id="5379420at2759"/>
<proteinExistence type="predicted"/>
<protein>
    <submittedName>
        <fullName evidence="2">Uncharacterized protein</fullName>
    </submittedName>
</protein>
<keyword evidence="4" id="KW-1185">Reference proteome</keyword>
<gene>
    <name evidence="2" type="ORF">FCULG_00008612</name>
    <name evidence="3" type="ORF">HYE67_007519</name>
</gene>
<evidence type="ECO:0000313" key="4">
    <source>
        <dbReference type="Proteomes" id="UP000241587"/>
    </source>
</evidence>
<dbReference type="AlphaFoldDB" id="A0A2T4H3C7"/>
<evidence type="ECO:0000313" key="3">
    <source>
        <dbReference type="EMBL" id="QPC65288.1"/>
    </source>
</evidence>
<dbReference type="SUPFAM" id="SSF48452">
    <property type="entry name" value="TPR-like"/>
    <property type="match status" value="1"/>
</dbReference>
<reference evidence="2 4" key="1">
    <citation type="submission" date="2018-02" db="EMBL/GenBank/DDBJ databases">
        <title>Fusarium culmorum secondary metabolites in fungal-bacterial-plant interactions.</title>
        <authorList>
            <person name="Schmidt R."/>
        </authorList>
    </citation>
    <scope>NUCLEOTIDE SEQUENCE [LARGE SCALE GENOMIC DNA]</scope>
    <source>
        <strain evidence="2 4">PV</strain>
    </source>
</reference>